<organism evidence="2 3">
    <name type="scientific">Elizabethkingia occulta</name>
    <dbReference type="NCBI Taxonomy" id="1867263"/>
    <lineage>
        <taxon>Bacteria</taxon>
        <taxon>Pseudomonadati</taxon>
        <taxon>Bacteroidota</taxon>
        <taxon>Flavobacteriia</taxon>
        <taxon>Flavobacteriales</taxon>
        <taxon>Weeksellaceae</taxon>
        <taxon>Elizabethkingia</taxon>
    </lineage>
</organism>
<name>A0A1T3MTH8_9FLAO</name>
<dbReference type="RefSeq" id="WP_078771019.1">
    <property type="nucleotide sequence ID" value="NZ_CBCSBR010000019.1"/>
</dbReference>
<dbReference type="EMBL" id="MAHX01000006">
    <property type="protein sequence ID" value="OPC67887.1"/>
    <property type="molecule type" value="Genomic_DNA"/>
</dbReference>
<evidence type="ECO:0000259" key="1">
    <source>
        <dbReference type="Pfam" id="PF03413"/>
    </source>
</evidence>
<evidence type="ECO:0000313" key="2">
    <source>
        <dbReference type="EMBL" id="OPC67887.1"/>
    </source>
</evidence>
<evidence type="ECO:0000313" key="3">
    <source>
        <dbReference type="Proteomes" id="UP000190813"/>
    </source>
</evidence>
<dbReference type="Proteomes" id="UP000190813">
    <property type="component" value="Unassembled WGS sequence"/>
</dbReference>
<keyword evidence="3" id="KW-1185">Reference proteome</keyword>
<comment type="caution">
    <text evidence="2">The sequence shown here is derived from an EMBL/GenBank/DDBJ whole genome shotgun (WGS) entry which is preliminary data.</text>
</comment>
<dbReference type="InterPro" id="IPR025711">
    <property type="entry name" value="PepSY"/>
</dbReference>
<reference evidence="2 3" key="1">
    <citation type="submission" date="2016-06" db="EMBL/GenBank/DDBJ databases">
        <title>Revisiting the taxonomy of the Elizabethkingia Genus based on Whole-Genome Sequencing, Optical Mapping, and MALDI-TOF.</title>
        <authorList>
            <person name="Nicholson A.C."/>
        </authorList>
    </citation>
    <scope>NUCLEOTIDE SEQUENCE [LARGE SCALE GENOMIC DNA]</scope>
    <source>
        <strain evidence="2 3">G4070</strain>
    </source>
</reference>
<dbReference type="AlphaFoldDB" id="A0A1T3MTH8"/>
<sequence length="92" mass="11304">MITKEQALENVKNYIKEKNRKYSYINEEKIWFKENEYINYGKYEEKNRNVYVINYDIEGYTEDIPYFVYVDAETGEILFTITQHGYAEDWED</sequence>
<feature type="domain" description="PepSY" evidence="1">
    <location>
        <begin position="2"/>
        <end position="78"/>
    </location>
</feature>
<protein>
    <recommendedName>
        <fullName evidence="1">PepSY domain-containing protein</fullName>
    </recommendedName>
</protein>
<accession>A0A1T3MTH8</accession>
<gene>
    <name evidence="2" type="ORF">BAZ10_14925</name>
</gene>
<proteinExistence type="predicted"/>
<dbReference type="Pfam" id="PF03413">
    <property type="entry name" value="PepSY"/>
    <property type="match status" value="1"/>
</dbReference>